<keyword evidence="9" id="KW-1185">Reference proteome</keyword>
<dbReference type="PANTHER" id="PTHR30213:SF0">
    <property type="entry name" value="UPF0761 MEMBRANE PROTEIN YIHY"/>
    <property type="match status" value="1"/>
</dbReference>
<feature type="compositionally biased region" description="Basic and acidic residues" evidence="6">
    <location>
        <begin position="1"/>
        <end position="13"/>
    </location>
</feature>
<reference evidence="8 9" key="1">
    <citation type="submission" date="2018-10" db="EMBL/GenBank/DDBJ databases">
        <title>Histidinibacterium lentulum gen. nov., sp. nov., a marine bacterium from the culture broth of Picochlorum sp. 122.</title>
        <authorList>
            <person name="Wang G."/>
        </authorList>
    </citation>
    <scope>NUCLEOTIDE SEQUENCE [LARGE SCALE GENOMIC DNA]</scope>
    <source>
        <strain evidence="8 9">B17</strain>
    </source>
</reference>
<evidence type="ECO:0000256" key="6">
    <source>
        <dbReference type="SAM" id="MobiDB-lite"/>
    </source>
</evidence>
<accession>A0A3N2R8J6</accession>
<feature type="transmembrane region" description="Helical" evidence="7">
    <location>
        <begin position="99"/>
        <end position="120"/>
    </location>
</feature>
<feature type="transmembrane region" description="Helical" evidence="7">
    <location>
        <begin position="258"/>
        <end position="280"/>
    </location>
</feature>
<comment type="caution">
    <text evidence="8">The sequence shown here is derived from an EMBL/GenBank/DDBJ whole genome shotgun (WGS) entry which is preliminary data.</text>
</comment>
<dbReference type="OrthoDB" id="9781030at2"/>
<evidence type="ECO:0000256" key="2">
    <source>
        <dbReference type="ARBA" id="ARBA00022475"/>
    </source>
</evidence>
<keyword evidence="4 7" id="KW-1133">Transmembrane helix</keyword>
<keyword evidence="3 7" id="KW-0812">Transmembrane</keyword>
<evidence type="ECO:0000313" key="8">
    <source>
        <dbReference type="EMBL" id="ROU03747.1"/>
    </source>
</evidence>
<dbReference type="PIRSF" id="PIRSF035875">
    <property type="entry name" value="RNase_BN"/>
    <property type="match status" value="1"/>
</dbReference>
<comment type="subcellular location">
    <subcellularLocation>
        <location evidence="1">Cell membrane</location>
        <topology evidence="1">Multi-pass membrane protein</topology>
    </subcellularLocation>
</comment>
<gene>
    <name evidence="8" type="ORF">EAT49_05495</name>
</gene>
<dbReference type="Proteomes" id="UP000268016">
    <property type="component" value="Unassembled WGS sequence"/>
</dbReference>
<evidence type="ECO:0000256" key="7">
    <source>
        <dbReference type="SAM" id="Phobius"/>
    </source>
</evidence>
<dbReference type="RefSeq" id="WP_123641280.1">
    <property type="nucleotide sequence ID" value="NZ_ML119082.1"/>
</dbReference>
<protein>
    <submittedName>
        <fullName evidence="8">YihY/virulence factor BrkB family protein</fullName>
    </submittedName>
</protein>
<dbReference type="NCBIfam" id="TIGR00765">
    <property type="entry name" value="yihY_not_rbn"/>
    <property type="match status" value="1"/>
</dbReference>
<evidence type="ECO:0000256" key="4">
    <source>
        <dbReference type="ARBA" id="ARBA00022989"/>
    </source>
</evidence>
<feature type="transmembrane region" description="Helical" evidence="7">
    <location>
        <begin position="38"/>
        <end position="68"/>
    </location>
</feature>
<dbReference type="InterPro" id="IPR017039">
    <property type="entry name" value="Virul_fac_BrkB"/>
</dbReference>
<keyword evidence="5 7" id="KW-0472">Membrane</keyword>
<proteinExistence type="predicted"/>
<dbReference type="PANTHER" id="PTHR30213">
    <property type="entry name" value="INNER MEMBRANE PROTEIN YHJD"/>
    <property type="match status" value="1"/>
</dbReference>
<organism evidence="8 9">
    <name type="scientific">Histidinibacterium lentulum</name>
    <dbReference type="NCBI Taxonomy" id="2480588"/>
    <lineage>
        <taxon>Bacteria</taxon>
        <taxon>Pseudomonadati</taxon>
        <taxon>Pseudomonadota</taxon>
        <taxon>Alphaproteobacteria</taxon>
        <taxon>Rhodobacterales</taxon>
        <taxon>Paracoccaceae</taxon>
        <taxon>Histidinibacterium</taxon>
    </lineage>
</organism>
<evidence type="ECO:0000313" key="9">
    <source>
        <dbReference type="Proteomes" id="UP000268016"/>
    </source>
</evidence>
<feature type="transmembrane region" description="Helical" evidence="7">
    <location>
        <begin position="192"/>
        <end position="212"/>
    </location>
</feature>
<dbReference type="GO" id="GO:0005886">
    <property type="term" value="C:plasma membrane"/>
    <property type="evidence" value="ECO:0007669"/>
    <property type="project" value="UniProtKB-SubCell"/>
</dbReference>
<evidence type="ECO:0000256" key="5">
    <source>
        <dbReference type="ARBA" id="ARBA00023136"/>
    </source>
</evidence>
<evidence type="ECO:0000256" key="3">
    <source>
        <dbReference type="ARBA" id="ARBA00022692"/>
    </source>
</evidence>
<feature type="transmembrane region" description="Helical" evidence="7">
    <location>
        <begin position="224"/>
        <end position="246"/>
    </location>
</feature>
<dbReference type="Pfam" id="PF03631">
    <property type="entry name" value="Virul_fac_BrkB"/>
    <property type="match status" value="1"/>
</dbReference>
<sequence>MATESDRGRDSRRPTQMPREGWKDILARTGRRIGEDHVSVMAGGIAFFGLVALVPALAAVISIAGILYEPGVVTEQIAQAGAFLPQDVVDILQSQAAGIASRTGGGLGLAALAGLLLSLYSASRGVNNLIEGINLAYNENETRGLVLRNLVALALTLLLATLAILAMGALVLTPALLSVFGFTGNVELLVTLGSYVLLALAFMVSLGVIYRYAPARRPAKWSWVSLGAVCATAAWLAASALFSVYVTNFGSYNETYGALGGVIILLLWLWISCFVVLLGAQLNAETEHQTARDTTRGPDRPMGERGAYMADTLGAGRGEDKTG</sequence>
<feature type="region of interest" description="Disordered" evidence="6">
    <location>
        <begin position="1"/>
        <end position="20"/>
    </location>
</feature>
<evidence type="ECO:0000256" key="1">
    <source>
        <dbReference type="ARBA" id="ARBA00004651"/>
    </source>
</evidence>
<dbReference type="AlphaFoldDB" id="A0A3N2R8J6"/>
<feature type="transmembrane region" description="Helical" evidence="7">
    <location>
        <begin position="150"/>
        <end position="172"/>
    </location>
</feature>
<name>A0A3N2R8J6_9RHOB</name>
<dbReference type="EMBL" id="RDRB01000002">
    <property type="protein sequence ID" value="ROU03747.1"/>
    <property type="molecule type" value="Genomic_DNA"/>
</dbReference>
<keyword evidence="2" id="KW-1003">Cell membrane</keyword>